<evidence type="ECO:0000256" key="1">
    <source>
        <dbReference type="ARBA" id="ARBA00023157"/>
    </source>
</evidence>
<reference evidence="3 4" key="1">
    <citation type="submission" date="2019-09" db="EMBL/GenBank/DDBJ databases">
        <title>Bird 10,000 Genomes (B10K) Project - Family phase.</title>
        <authorList>
            <person name="Zhang G."/>
        </authorList>
    </citation>
    <scope>NUCLEOTIDE SEQUENCE [LARGE SCALE GENOMIC DNA]</scope>
    <source>
        <strain evidence="3">B10K-CU-031-13</strain>
        <tissue evidence="3">Muscle</tissue>
    </source>
</reference>
<name>A0A7K4WWV3_9TYRA</name>
<dbReference type="InterPro" id="IPR008138">
    <property type="entry name" value="SapB_2"/>
</dbReference>
<dbReference type="Pfam" id="PF05184">
    <property type="entry name" value="SapB_1"/>
    <property type="match status" value="1"/>
</dbReference>
<dbReference type="GO" id="GO:0031640">
    <property type="term" value="P:killing of cells of another organism"/>
    <property type="evidence" value="ECO:0007669"/>
    <property type="project" value="TreeGrafter"/>
</dbReference>
<feature type="non-terminal residue" evidence="3">
    <location>
        <position position="86"/>
    </location>
</feature>
<organism evidence="3 4">
    <name type="scientific">Tachuris rubrigastra</name>
    <dbReference type="NCBI Taxonomy" id="495162"/>
    <lineage>
        <taxon>Eukaryota</taxon>
        <taxon>Metazoa</taxon>
        <taxon>Chordata</taxon>
        <taxon>Craniata</taxon>
        <taxon>Vertebrata</taxon>
        <taxon>Euteleostomi</taxon>
        <taxon>Archelosauria</taxon>
        <taxon>Archosauria</taxon>
        <taxon>Dinosauria</taxon>
        <taxon>Saurischia</taxon>
        <taxon>Theropoda</taxon>
        <taxon>Coelurosauria</taxon>
        <taxon>Aves</taxon>
        <taxon>Neognathae</taxon>
        <taxon>Neoaves</taxon>
        <taxon>Telluraves</taxon>
        <taxon>Australaves</taxon>
        <taxon>Passeriformes</taxon>
        <taxon>Tyrannidae</taxon>
        <taxon>Tachuris</taxon>
    </lineage>
</organism>
<comment type="caution">
    <text evidence="3">The sequence shown here is derived from an EMBL/GenBank/DDBJ whole genome shotgun (WGS) entry which is preliminary data.</text>
</comment>
<dbReference type="PROSITE" id="PS50015">
    <property type="entry name" value="SAP_B"/>
    <property type="match status" value="1"/>
</dbReference>
<feature type="domain" description="Saposin B-type" evidence="2">
    <location>
        <begin position="7"/>
        <end position="86"/>
    </location>
</feature>
<dbReference type="Pfam" id="PF03489">
    <property type="entry name" value="SapB_2"/>
    <property type="match status" value="1"/>
</dbReference>
<dbReference type="Gene3D" id="1.10.225.10">
    <property type="entry name" value="Saposin-like"/>
    <property type="match status" value="1"/>
</dbReference>
<dbReference type="PANTHER" id="PTHR15541:SF2">
    <property type="entry name" value="GRANULYSIN"/>
    <property type="match status" value="1"/>
</dbReference>
<dbReference type="Proteomes" id="UP000540952">
    <property type="component" value="Unassembled WGS sequence"/>
</dbReference>
<keyword evidence="1" id="KW-1015">Disulfide bond</keyword>
<dbReference type="SMART" id="SM00741">
    <property type="entry name" value="SapB"/>
    <property type="match status" value="1"/>
</dbReference>
<dbReference type="InterPro" id="IPR008139">
    <property type="entry name" value="SaposinB_dom"/>
</dbReference>
<dbReference type="InterPro" id="IPR038847">
    <property type="entry name" value="Granulysin-like"/>
</dbReference>
<dbReference type="GO" id="GO:0061844">
    <property type="term" value="P:antimicrobial humoral immune response mediated by antimicrobial peptide"/>
    <property type="evidence" value="ECO:0007669"/>
    <property type="project" value="TreeGrafter"/>
</dbReference>
<evidence type="ECO:0000259" key="2">
    <source>
        <dbReference type="PROSITE" id="PS50015"/>
    </source>
</evidence>
<evidence type="ECO:0000313" key="3">
    <source>
        <dbReference type="EMBL" id="NWR39064.1"/>
    </source>
</evidence>
<keyword evidence="4" id="KW-1185">Reference proteome</keyword>
<dbReference type="GO" id="GO:0044194">
    <property type="term" value="C:cytolytic granule"/>
    <property type="evidence" value="ECO:0007669"/>
    <property type="project" value="TreeGrafter"/>
</dbReference>
<dbReference type="GO" id="GO:0006629">
    <property type="term" value="P:lipid metabolic process"/>
    <property type="evidence" value="ECO:0007669"/>
    <property type="project" value="InterPro"/>
</dbReference>
<accession>A0A7K4WWV3</accession>
<proteinExistence type="predicted"/>
<protein>
    <submittedName>
        <fullName evidence="3">SAP protein</fullName>
    </submittedName>
</protein>
<dbReference type="GO" id="GO:0042742">
    <property type="term" value="P:defense response to bacterium"/>
    <property type="evidence" value="ECO:0007669"/>
    <property type="project" value="InterPro"/>
</dbReference>
<sequence>DDTGLRRNIKCSLCTKILKKIQRLAGDDPDEEAVTAALKKGCRLLGRSLGKQCRKLVSQYEDQISQGLQNGDTPQDICTTIGFCKA</sequence>
<dbReference type="AlphaFoldDB" id="A0A7K4WWV3"/>
<feature type="non-terminal residue" evidence="3">
    <location>
        <position position="1"/>
    </location>
</feature>
<dbReference type="PANTHER" id="PTHR15541">
    <property type="entry name" value="GRANULYSIN RELATED"/>
    <property type="match status" value="1"/>
</dbReference>
<dbReference type="InterPro" id="IPR007856">
    <property type="entry name" value="SapB_1"/>
</dbReference>
<dbReference type="InterPro" id="IPR011001">
    <property type="entry name" value="Saposin-like"/>
</dbReference>
<dbReference type="SUPFAM" id="SSF47862">
    <property type="entry name" value="Saposin"/>
    <property type="match status" value="1"/>
</dbReference>
<dbReference type="EMBL" id="VZRD01000586">
    <property type="protein sequence ID" value="NWR39064.1"/>
    <property type="molecule type" value="Genomic_DNA"/>
</dbReference>
<gene>
    <name evidence="3" type="primary">Psap_3</name>
    <name evidence="3" type="ORF">TACRUB_R07266</name>
</gene>
<evidence type="ECO:0000313" key="4">
    <source>
        <dbReference type="Proteomes" id="UP000540952"/>
    </source>
</evidence>